<dbReference type="SUPFAM" id="SSF52172">
    <property type="entry name" value="CheY-like"/>
    <property type="match status" value="1"/>
</dbReference>
<dbReference type="EMBL" id="PFMD01000018">
    <property type="protein sequence ID" value="PIY97056.1"/>
    <property type="molecule type" value="Genomic_DNA"/>
</dbReference>
<evidence type="ECO:0000256" key="1">
    <source>
        <dbReference type="ARBA" id="ARBA00022553"/>
    </source>
</evidence>
<dbReference type="Gene3D" id="3.40.50.2300">
    <property type="match status" value="1"/>
</dbReference>
<dbReference type="PANTHER" id="PTHR44591:SF3">
    <property type="entry name" value="RESPONSE REGULATORY DOMAIN-CONTAINING PROTEIN"/>
    <property type="match status" value="1"/>
</dbReference>
<evidence type="ECO:0000313" key="5">
    <source>
        <dbReference type="Proteomes" id="UP000230779"/>
    </source>
</evidence>
<comment type="caution">
    <text evidence="4">The sequence shown here is derived from an EMBL/GenBank/DDBJ whole genome shotgun (WGS) entry which is preliminary data.</text>
</comment>
<name>A0A2M7RL01_9BACT</name>
<feature type="domain" description="Response regulatory" evidence="3">
    <location>
        <begin position="24"/>
        <end position="138"/>
    </location>
</feature>
<dbReference type="InterPro" id="IPR001789">
    <property type="entry name" value="Sig_transdc_resp-reg_receiver"/>
</dbReference>
<organism evidence="4 5">
    <name type="scientific">Candidatus Kerfeldbacteria bacterium CG_4_10_14_0_8_um_filter_42_10</name>
    <dbReference type="NCBI Taxonomy" id="2014248"/>
    <lineage>
        <taxon>Bacteria</taxon>
        <taxon>Candidatus Kerfeldiibacteriota</taxon>
    </lineage>
</organism>
<dbReference type="PANTHER" id="PTHR44591">
    <property type="entry name" value="STRESS RESPONSE REGULATOR PROTEIN 1"/>
    <property type="match status" value="1"/>
</dbReference>
<dbReference type="InterPro" id="IPR050595">
    <property type="entry name" value="Bact_response_regulator"/>
</dbReference>
<feature type="modified residue" description="4-aspartylphosphate" evidence="2">
    <location>
        <position position="73"/>
    </location>
</feature>
<evidence type="ECO:0000313" key="4">
    <source>
        <dbReference type="EMBL" id="PIY97056.1"/>
    </source>
</evidence>
<dbReference type="Proteomes" id="UP000230779">
    <property type="component" value="Unassembled WGS sequence"/>
</dbReference>
<protein>
    <recommendedName>
        <fullName evidence="3">Response regulatory domain-containing protein</fullName>
    </recommendedName>
</protein>
<dbReference type="GO" id="GO:0000160">
    <property type="term" value="P:phosphorelay signal transduction system"/>
    <property type="evidence" value="ECO:0007669"/>
    <property type="project" value="InterPro"/>
</dbReference>
<keyword evidence="1 2" id="KW-0597">Phosphoprotein</keyword>
<evidence type="ECO:0000256" key="2">
    <source>
        <dbReference type="PROSITE-ProRule" id="PRU00169"/>
    </source>
</evidence>
<accession>A0A2M7RL01</accession>
<dbReference type="InterPro" id="IPR011006">
    <property type="entry name" value="CheY-like_superfamily"/>
</dbReference>
<dbReference type="CDD" id="cd00156">
    <property type="entry name" value="REC"/>
    <property type="match status" value="1"/>
</dbReference>
<dbReference type="SMART" id="SM00448">
    <property type="entry name" value="REC"/>
    <property type="match status" value="1"/>
</dbReference>
<dbReference type="AlphaFoldDB" id="A0A2M7RL01"/>
<proteinExistence type="predicted"/>
<reference evidence="4 5" key="1">
    <citation type="submission" date="2017-09" db="EMBL/GenBank/DDBJ databases">
        <title>Depth-based differentiation of microbial function through sediment-hosted aquifers and enrichment of novel symbionts in the deep terrestrial subsurface.</title>
        <authorList>
            <person name="Probst A.J."/>
            <person name="Ladd B."/>
            <person name="Jarett J.K."/>
            <person name="Geller-Mcgrath D.E."/>
            <person name="Sieber C.M."/>
            <person name="Emerson J.B."/>
            <person name="Anantharaman K."/>
            <person name="Thomas B.C."/>
            <person name="Malmstrom R."/>
            <person name="Stieglmeier M."/>
            <person name="Klingl A."/>
            <person name="Woyke T."/>
            <person name="Ryan C.M."/>
            <person name="Banfield J.F."/>
        </authorList>
    </citation>
    <scope>NUCLEOTIDE SEQUENCE [LARGE SCALE GENOMIC DNA]</scope>
    <source>
        <strain evidence="4">CG_4_10_14_0_8_um_filter_42_10</strain>
    </source>
</reference>
<gene>
    <name evidence="4" type="ORF">COY66_01475</name>
</gene>
<evidence type="ECO:0000259" key="3">
    <source>
        <dbReference type="PROSITE" id="PS50110"/>
    </source>
</evidence>
<dbReference type="Pfam" id="PF00072">
    <property type="entry name" value="Response_reg"/>
    <property type="match status" value="1"/>
</dbReference>
<dbReference type="PROSITE" id="PS50110">
    <property type="entry name" value="RESPONSE_REGULATORY"/>
    <property type="match status" value="1"/>
</dbReference>
<sequence length="147" mass="16777">MEAQEDPRRSSCGTTEVATAIQHRLLVADDEEIIRQRLVELGGKMNFAVTAASDGDEAWKLFQKDPPDLVVLDIYMPRINGLTVLHHIKGIRPDCPVILITGFLQYEQLIQRDKVKPDGFIIKPFHSEKLANLMADLVRRKHPDYQF</sequence>